<dbReference type="InterPro" id="IPR050612">
    <property type="entry name" value="Prok_Mopterin_Oxidored"/>
</dbReference>
<dbReference type="EMBL" id="BARS01006584">
    <property type="protein sequence ID" value="GAF70706.1"/>
    <property type="molecule type" value="Genomic_DNA"/>
</dbReference>
<dbReference type="Pfam" id="PF12797">
    <property type="entry name" value="Fer4_2"/>
    <property type="match status" value="1"/>
</dbReference>
<gene>
    <name evidence="2" type="ORF">S01H1_12804</name>
</gene>
<organism evidence="2">
    <name type="scientific">marine sediment metagenome</name>
    <dbReference type="NCBI Taxonomy" id="412755"/>
    <lineage>
        <taxon>unclassified sequences</taxon>
        <taxon>metagenomes</taxon>
        <taxon>ecological metagenomes</taxon>
    </lineage>
</organism>
<comment type="caution">
    <text evidence="2">The sequence shown here is derived from an EMBL/GenBank/DDBJ whole genome shotgun (WGS) entry which is preliminary data.</text>
</comment>
<dbReference type="AlphaFoldDB" id="X0S649"/>
<evidence type="ECO:0000313" key="2">
    <source>
        <dbReference type="EMBL" id="GAF70706.1"/>
    </source>
</evidence>
<dbReference type="InterPro" id="IPR009010">
    <property type="entry name" value="Asp_de-COase-like_dom_sf"/>
</dbReference>
<dbReference type="SUPFAM" id="SSF54862">
    <property type="entry name" value="4Fe-4S ferredoxins"/>
    <property type="match status" value="1"/>
</dbReference>
<feature type="non-terminal residue" evidence="2">
    <location>
        <position position="413"/>
    </location>
</feature>
<dbReference type="Gene3D" id="3.30.2070.10">
    <property type="entry name" value="Formate dehydrogenase/DMSO reductase"/>
    <property type="match status" value="1"/>
</dbReference>
<dbReference type="GO" id="GO:0016491">
    <property type="term" value="F:oxidoreductase activity"/>
    <property type="evidence" value="ECO:0007669"/>
    <property type="project" value="InterPro"/>
</dbReference>
<dbReference type="SUPFAM" id="SSF53706">
    <property type="entry name" value="Formate dehydrogenase/DMSO reductase, domains 1-3"/>
    <property type="match status" value="1"/>
</dbReference>
<feature type="non-terminal residue" evidence="2">
    <location>
        <position position="1"/>
    </location>
</feature>
<dbReference type="GO" id="GO:0043546">
    <property type="term" value="F:molybdopterin cofactor binding"/>
    <property type="evidence" value="ECO:0007669"/>
    <property type="project" value="InterPro"/>
</dbReference>
<dbReference type="Pfam" id="PF01568">
    <property type="entry name" value="Molydop_binding"/>
    <property type="match status" value="1"/>
</dbReference>
<dbReference type="PANTHER" id="PTHR43742">
    <property type="entry name" value="TRIMETHYLAMINE-N-OXIDE REDUCTASE"/>
    <property type="match status" value="1"/>
</dbReference>
<reference evidence="2" key="1">
    <citation type="journal article" date="2014" name="Front. Microbiol.">
        <title>High frequency of phylogenetically diverse reductive dehalogenase-homologous genes in deep subseafloor sedimentary metagenomes.</title>
        <authorList>
            <person name="Kawai M."/>
            <person name="Futagami T."/>
            <person name="Toyoda A."/>
            <person name="Takaki Y."/>
            <person name="Nishi S."/>
            <person name="Hori S."/>
            <person name="Arai W."/>
            <person name="Tsubouchi T."/>
            <person name="Morono Y."/>
            <person name="Uchiyama I."/>
            <person name="Ito T."/>
            <person name="Fujiyama A."/>
            <person name="Inagaki F."/>
            <person name="Takami H."/>
        </authorList>
    </citation>
    <scope>NUCLEOTIDE SEQUENCE</scope>
    <source>
        <strain evidence="2">Expedition CK06-06</strain>
    </source>
</reference>
<protein>
    <recommendedName>
        <fullName evidence="1">4Fe-4S ferredoxin-type domain-containing protein</fullName>
    </recommendedName>
</protein>
<dbReference type="SUPFAM" id="SSF50692">
    <property type="entry name" value="ADC-like"/>
    <property type="match status" value="1"/>
</dbReference>
<dbReference type="Gene3D" id="3.30.70.20">
    <property type="match status" value="1"/>
</dbReference>
<name>X0S649_9ZZZZ</name>
<proteinExistence type="predicted"/>
<feature type="domain" description="4Fe-4S ferredoxin-type" evidence="1">
    <location>
        <begin position="367"/>
        <end position="397"/>
    </location>
</feature>
<sequence>AVDVLMLNNVNPAFNLPPKSGVKEALEQDNLYVVSFSNFMDETSALADLIFPVAMPLETWDEYGGWQSVNSTLQPAMGRLTRAPHIGDVIQNTVFEKEKPAENYKTYLVARMVAQRKIEDEKGWVQMLQVGGAIDSTVKTGSPERILAPQKITDLLSQSAETSVSGLTFSAIPSIRFFDGRGANKSWLCEIPDPLSRVAWQSPVSMHPDTAKSHNITQEDIIQIESQWGSLEAPVYVNEFVGPGLLAMNIGQGHQAYGRYAENKGVNPIAILPPDANTDSGGPLFSTDQIKIRQTGRTMKLADMYGSRTQHERTFALTVGLTELNQGKKPKRAGLTMEDFPLTLPLPEGYDLKRDFYPPHDHEKYRWAMVVDLDRCIGCGACSAACYAENNIGIVGEDRIIEGREMTWLSIER</sequence>
<accession>X0S649</accession>
<dbReference type="Gene3D" id="3.40.50.740">
    <property type="match status" value="1"/>
</dbReference>
<evidence type="ECO:0000259" key="1">
    <source>
        <dbReference type="PROSITE" id="PS51379"/>
    </source>
</evidence>
<dbReference type="Gene3D" id="2.40.40.20">
    <property type="match status" value="1"/>
</dbReference>
<dbReference type="PROSITE" id="PS51379">
    <property type="entry name" value="4FE4S_FER_2"/>
    <property type="match status" value="1"/>
</dbReference>
<dbReference type="InterPro" id="IPR017896">
    <property type="entry name" value="4Fe4S_Fe-S-bd"/>
</dbReference>
<dbReference type="InterPro" id="IPR006657">
    <property type="entry name" value="MoPterin_dinucl-bd_dom"/>
</dbReference>